<dbReference type="EC" id="2.7.11.1" evidence="1"/>
<evidence type="ECO:0000256" key="3">
    <source>
        <dbReference type="ARBA" id="ARBA00022679"/>
    </source>
</evidence>
<comment type="catalytic activity">
    <reaction evidence="8">
        <text>L-seryl-[protein] + ATP = O-phospho-L-seryl-[protein] + ADP + H(+)</text>
        <dbReference type="Rhea" id="RHEA:17989"/>
        <dbReference type="Rhea" id="RHEA-COMP:9863"/>
        <dbReference type="Rhea" id="RHEA-COMP:11604"/>
        <dbReference type="ChEBI" id="CHEBI:15378"/>
        <dbReference type="ChEBI" id="CHEBI:29999"/>
        <dbReference type="ChEBI" id="CHEBI:30616"/>
        <dbReference type="ChEBI" id="CHEBI:83421"/>
        <dbReference type="ChEBI" id="CHEBI:456216"/>
        <dbReference type="EC" id="2.7.11.1"/>
    </reaction>
</comment>
<dbReference type="InterPro" id="IPR051824">
    <property type="entry name" value="LRR_Rcpt-Like_S/T_Kinase"/>
</dbReference>
<dbReference type="InterPro" id="IPR001245">
    <property type="entry name" value="Ser-Thr/Tyr_kinase_cat_dom"/>
</dbReference>
<evidence type="ECO:0000256" key="8">
    <source>
        <dbReference type="ARBA" id="ARBA00048679"/>
    </source>
</evidence>
<feature type="non-terminal residue" evidence="11">
    <location>
        <position position="1148"/>
    </location>
</feature>
<dbReference type="SUPFAM" id="SSF56112">
    <property type="entry name" value="Protein kinase-like (PK-like)"/>
    <property type="match status" value="2"/>
</dbReference>
<feature type="compositionally biased region" description="Basic and acidic residues" evidence="9">
    <location>
        <begin position="566"/>
        <end position="575"/>
    </location>
</feature>
<feature type="compositionally biased region" description="Polar residues" evidence="9">
    <location>
        <begin position="262"/>
        <end position="274"/>
    </location>
</feature>
<gene>
    <name evidence="11" type="ORF">CSSPJE1EN1_LOCUS23389</name>
</gene>
<dbReference type="SMART" id="SM00219">
    <property type="entry name" value="TyrKc"/>
    <property type="match status" value="1"/>
</dbReference>
<feature type="compositionally biased region" description="Low complexity" evidence="9">
    <location>
        <begin position="578"/>
        <end position="588"/>
    </location>
</feature>
<comment type="catalytic activity">
    <reaction evidence="7">
        <text>L-threonyl-[protein] + ATP = O-phospho-L-threonyl-[protein] + ADP + H(+)</text>
        <dbReference type="Rhea" id="RHEA:46608"/>
        <dbReference type="Rhea" id="RHEA-COMP:11060"/>
        <dbReference type="Rhea" id="RHEA-COMP:11605"/>
        <dbReference type="ChEBI" id="CHEBI:15378"/>
        <dbReference type="ChEBI" id="CHEBI:30013"/>
        <dbReference type="ChEBI" id="CHEBI:30616"/>
        <dbReference type="ChEBI" id="CHEBI:61977"/>
        <dbReference type="ChEBI" id="CHEBI:456216"/>
        <dbReference type="EC" id="2.7.11.1"/>
    </reaction>
</comment>
<evidence type="ECO:0000313" key="11">
    <source>
        <dbReference type="EMBL" id="CAK9277911.1"/>
    </source>
</evidence>
<feature type="region of interest" description="Disordered" evidence="9">
    <location>
        <begin position="566"/>
        <end position="628"/>
    </location>
</feature>
<feature type="region of interest" description="Disordered" evidence="9">
    <location>
        <begin position="255"/>
        <end position="274"/>
    </location>
</feature>
<name>A0ABP0XFL2_9BRYO</name>
<evidence type="ECO:0000313" key="12">
    <source>
        <dbReference type="Proteomes" id="UP001497444"/>
    </source>
</evidence>
<evidence type="ECO:0000256" key="4">
    <source>
        <dbReference type="ARBA" id="ARBA00022741"/>
    </source>
</evidence>
<accession>A0ABP0XFL2</accession>
<evidence type="ECO:0000256" key="5">
    <source>
        <dbReference type="ARBA" id="ARBA00022777"/>
    </source>
</evidence>
<protein>
    <recommendedName>
        <fullName evidence="1">non-specific serine/threonine protein kinase</fullName>
        <ecNumber evidence="1">2.7.11.1</ecNumber>
    </recommendedName>
</protein>
<evidence type="ECO:0000256" key="1">
    <source>
        <dbReference type="ARBA" id="ARBA00012513"/>
    </source>
</evidence>
<evidence type="ECO:0000259" key="10">
    <source>
        <dbReference type="SMART" id="SM00219"/>
    </source>
</evidence>
<evidence type="ECO:0000256" key="2">
    <source>
        <dbReference type="ARBA" id="ARBA00022527"/>
    </source>
</evidence>
<dbReference type="InterPro" id="IPR011009">
    <property type="entry name" value="Kinase-like_dom_sf"/>
</dbReference>
<keyword evidence="4" id="KW-0547">Nucleotide-binding</keyword>
<organism evidence="11 12">
    <name type="scientific">Sphagnum jensenii</name>
    <dbReference type="NCBI Taxonomy" id="128206"/>
    <lineage>
        <taxon>Eukaryota</taxon>
        <taxon>Viridiplantae</taxon>
        <taxon>Streptophyta</taxon>
        <taxon>Embryophyta</taxon>
        <taxon>Bryophyta</taxon>
        <taxon>Sphagnophytina</taxon>
        <taxon>Sphagnopsida</taxon>
        <taxon>Sphagnales</taxon>
        <taxon>Sphagnaceae</taxon>
        <taxon>Sphagnum</taxon>
    </lineage>
</organism>
<evidence type="ECO:0000256" key="9">
    <source>
        <dbReference type="SAM" id="MobiDB-lite"/>
    </source>
</evidence>
<dbReference type="Proteomes" id="UP001497444">
    <property type="component" value="Chromosome 8"/>
</dbReference>
<keyword evidence="6" id="KW-0067">ATP-binding</keyword>
<evidence type="ECO:0000256" key="7">
    <source>
        <dbReference type="ARBA" id="ARBA00047899"/>
    </source>
</evidence>
<dbReference type="PANTHER" id="PTHR48006:SF102">
    <property type="entry name" value="LEUCINE-RICH REPEAT-CONTAINING PROTEIN DDB_G0281931-RELATED"/>
    <property type="match status" value="1"/>
</dbReference>
<sequence>EPGSYTWMEVKVMTDNFGKKIEGNDFGTMYHGKLRTGQEVAVKVWASRYHSAAKEFHQFEKFCGEYERCCEHIVKVIGYCEGDQPISIYEYMPGGTLQHLHDKGFLDWKTRLQIALHIAQGLQYLGIQHPTLWSFNIFLTKNWVPKSILTGSPYTLPFLGTSELYTMHAFGHILQELISSQPQPKYGKGLNQLVKIISEDFGNMGISNPTLGSNFPKEAIEKIAKLIYVCSNRQQSRVLPLTMNDVIDEINGALQSEKGKKQQQPETSNVQSYGSSKPGLYTLMEVLVMTNNFAKNIGQNDSGTMYHGKLQTGQKVAMKVWELRSHSVAEEFDQFQKICCNSKELCQRIVQMIGYYESKTHQISIYQYMPGGTLQDRLFGPLESKTRALDWKARLKIALHIAQGLPYFLKQDFKLDSENIFLTKDGVPKVIVQLQRENSLVYEFGCLLWELISGQHQCKPREGLSLVEDFRNEGFIDPTLGSNFREESMMKTIRIAHSCMQPMGAPPIMDDLINEMNDALQLEKGQNVEEGGMNIEIPQYASQSKTCASLETTLEEIKKQTIFDEKSISDCDPKGKRQQQPQTSTTQSHGSRSSKGDSICSSGDDEMPSTSKKESLSPQPELFGTITSIEGVPNLPTMRRSSIMVASRKNSEGNVELLFEDAENMTEVVGVGLKWAKVVVTKELDLEVREIGEHAWKGLWEDQGCEELELLEIILPEPETKVGGSLNTGLEDELERFGIGLTKSDVLGMYAENHLEQLKEGFFPLVYDLVEYMGLEGENSIRCRQVSGSEGGSSKDAAKVRSSTEKSGGKKDVHQDPTQDPPEDGSQDGFQGPPQGPPQGPSEQLAMEGKKTLLVSIFPLRGYLSHGPGGQEIHDGHELYEATIVPVLKFMFEVDEGQRKITTTLILTCDLGEGGGPDVNPWKLGYFQDNITISLRCEMDGAATVLSRRVENVENVKKTTTTNASSSYKRGCKGEIHVPFLGIQAGGGDGQTNERGSSFAHETPGGTQLSRFHVTSKCRGSSLAYKFLYPKEVQADIADEKQGPRELITSEIGGTFEPTIVGEWDGLDQSKKCSYIFKTERDITSIEGLRQSHGSGQEPECIKQRYELPLWVNHSMTHILHRREIKELRAPKVNMLKNVIGAKPALRA</sequence>
<dbReference type="InterPro" id="IPR020635">
    <property type="entry name" value="Tyr_kinase_cat_dom"/>
</dbReference>
<feature type="domain" description="Tyrosine-protein kinase catalytic" evidence="10">
    <location>
        <begin position="15"/>
        <end position="250"/>
    </location>
</feature>
<dbReference type="Gene3D" id="1.10.510.10">
    <property type="entry name" value="Transferase(Phosphotransferase) domain 1"/>
    <property type="match status" value="3"/>
</dbReference>
<feature type="compositionally biased region" description="Basic and acidic residues" evidence="9">
    <location>
        <begin position="796"/>
        <end position="817"/>
    </location>
</feature>
<dbReference type="EMBL" id="OZ020103">
    <property type="protein sequence ID" value="CAK9277911.1"/>
    <property type="molecule type" value="Genomic_DNA"/>
</dbReference>
<keyword evidence="12" id="KW-1185">Reference proteome</keyword>
<reference evidence="11" key="1">
    <citation type="submission" date="2024-02" db="EMBL/GenBank/DDBJ databases">
        <authorList>
            <consortium name="ELIXIR-Norway"/>
            <consortium name="Elixir Norway"/>
        </authorList>
    </citation>
    <scope>NUCLEOTIDE SEQUENCE</scope>
</reference>
<evidence type="ECO:0000256" key="6">
    <source>
        <dbReference type="ARBA" id="ARBA00022840"/>
    </source>
</evidence>
<dbReference type="PANTHER" id="PTHR48006">
    <property type="entry name" value="LEUCINE-RICH REPEAT-CONTAINING PROTEIN DDB_G0281931-RELATED"/>
    <property type="match status" value="1"/>
</dbReference>
<feature type="region of interest" description="Disordered" evidence="9">
    <location>
        <begin position="785"/>
        <end position="845"/>
    </location>
</feature>
<keyword evidence="2" id="KW-0723">Serine/threonine-protein kinase</keyword>
<dbReference type="Pfam" id="PF07714">
    <property type="entry name" value="PK_Tyr_Ser-Thr"/>
    <property type="match status" value="2"/>
</dbReference>
<keyword evidence="5" id="KW-0418">Kinase</keyword>
<proteinExistence type="predicted"/>
<keyword evidence="3" id="KW-0808">Transferase</keyword>